<dbReference type="GO" id="GO:0016539">
    <property type="term" value="P:intein-mediated protein splicing"/>
    <property type="evidence" value="ECO:0007669"/>
    <property type="project" value="InterPro"/>
</dbReference>
<evidence type="ECO:0000313" key="3">
    <source>
        <dbReference type="EMBL" id="SFM25620.1"/>
    </source>
</evidence>
<dbReference type="CDD" id="cd00081">
    <property type="entry name" value="Hint"/>
    <property type="match status" value="1"/>
</dbReference>
<dbReference type="InterPro" id="IPR036844">
    <property type="entry name" value="Hint_dom_sf"/>
</dbReference>
<dbReference type="PANTHER" id="PTHR42680">
    <property type="entry name" value="DCTP DEAMINASE"/>
    <property type="match status" value="1"/>
</dbReference>
<evidence type="ECO:0000256" key="2">
    <source>
        <dbReference type="ARBA" id="ARBA00023080"/>
    </source>
</evidence>
<dbReference type="SUPFAM" id="SSF51283">
    <property type="entry name" value="dUTPase-like"/>
    <property type="match status" value="2"/>
</dbReference>
<dbReference type="STRING" id="195064.SAMN05421721_101181"/>
<dbReference type="SUPFAM" id="SSF51294">
    <property type="entry name" value="Hedgehog/intein (Hint) domain"/>
    <property type="match status" value="1"/>
</dbReference>
<dbReference type="OrthoDB" id="9780956at2"/>
<name>A0A1I4PD39_ECTMO</name>
<reference evidence="3 4" key="1">
    <citation type="submission" date="2016-10" db="EMBL/GenBank/DDBJ databases">
        <authorList>
            <person name="de Groot N.N."/>
        </authorList>
    </citation>
    <scope>NUCLEOTIDE SEQUENCE [LARGE SCALE GENOMIC DNA]</scope>
    <source>
        <strain evidence="3 4">DSM 4180</strain>
    </source>
</reference>
<dbReference type="PROSITE" id="PS50817">
    <property type="entry name" value="INTEIN_N_TER"/>
    <property type="match status" value="1"/>
</dbReference>
<dbReference type="InterPro" id="IPR036157">
    <property type="entry name" value="dUTPase-like_sf"/>
</dbReference>
<dbReference type="EMBL" id="FOUO01000001">
    <property type="protein sequence ID" value="SFM25620.1"/>
    <property type="molecule type" value="Genomic_DNA"/>
</dbReference>
<evidence type="ECO:0000313" key="4">
    <source>
        <dbReference type="Proteomes" id="UP000199556"/>
    </source>
</evidence>
<dbReference type="NCBIfam" id="TIGR01443">
    <property type="entry name" value="intein_Cterm"/>
    <property type="match status" value="1"/>
</dbReference>
<keyword evidence="4" id="KW-1185">Reference proteome</keyword>
<dbReference type="InterPro" id="IPR006141">
    <property type="entry name" value="Intein_N"/>
</dbReference>
<sequence length="567" mass="64765">MSIKSDHWIRRMAAEHGMIEPFEPGQVRHAGDAPIISYGTSSYGYDVRCADEFKIFTNINSSVVDPKHFDERSFVNVKSDVCIIPPNSFALARTVEYFRIPRSVLTICLGKSTYARCFRGDTRVALADGTAPTLEDMARRSEQGEMFWGYSIGEHGRVIVTLLEAPRFIGRDALMAVTLDNGEVIHCTPDHEFLRRDGRRVQAHELRDGDSLMPLYRQLARGYEVVYQPLNGHLYPTHRLADEWNLRHGIYADQPGTHRHHKDLDRRNNMPWNIERMEAGAHLRLHNAYSFGEDFDPDEHSAAIRQALEQLRQDPSWFSKYRASQSHRARAFWNDPRYAQAREQLRRKRIESWTEDRRGRQREALLNYYADPVARDRSSRISRDAWAQDQGVRRARQAALARRINLREEITAEAVREALERTGSIRGAARLLDCDRSVFRRFPEELAAFRGQGSISAHNHKVTSVRSLPGDHDVYCLTVPEAGNFALEAGVFVSNCGIIVNVTPLEPEWEGHVTLEFSNTTPLPARIYANEGVAQMLFLESDETCDVSYKDRGGKYQGQRGVTLPKA</sequence>
<dbReference type="PANTHER" id="PTHR42680:SF3">
    <property type="entry name" value="DCTP DEAMINASE"/>
    <property type="match status" value="1"/>
</dbReference>
<keyword evidence="2" id="KW-0546">Nucleotide metabolism</keyword>
<dbReference type="GO" id="GO:0015949">
    <property type="term" value="P:nucleobase-containing small molecule interconversion"/>
    <property type="evidence" value="ECO:0007669"/>
    <property type="project" value="TreeGrafter"/>
</dbReference>
<dbReference type="AlphaFoldDB" id="A0A1I4PD39"/>
<dbReference type="Pfam" id="PF22769">
    <property type="entry name" value="DCD"/>
    <property type="match status" value="2"/>
</dbReference>
<dbReference type="CDD" id="cd07557">
    <property type="entry name" value="trimeric_dUTPase"/>
    <property type="match status" value="1"/>
</dbReference>
<keyword evidence="1" id="KW-0378">Hydrolase</keyword>
<accession>A0A1I4PD39</accession>
<dbReference type="InterPro" id="IPR011962">
    <property type="entry name" value="dCTP_deaminase"/>
</dbReference>
<gene>
    <name evidence="3" type="ORF">SAMN05421721_101181</name>
</gene>
<protein>
    <submittedName>
        <fullName evidence="3">dCTP deaminase</fullName>
    </submittedName>
</protein>
<dbReference type="Pfam" id="PF14890">
    <property type="entry name" value="Intein_splicing"/>
    <property type="match status" value="1"/>
</dbReference>
<organism evidence="3 4">
    <name type="scientific">Ectothiorhodospira mobilis</name>
    <dbReference type="NCBI Taxonomy" id="195064"/>
    <lineage>
        <taxon>Bacteria</taxon>
        <taxon>Pseudomonadati</taxon>
        <taxon>Pseudomonadota</taxon>
        <taxon>Gammaproteobacteria</taxon>
        <taxon>Chromatiales</taxon>
        <taxon>Ectothiorhodospiraceae</taxon>
        <taxon>Ectothiorhodospira</taxon>
    </lineage>
</organism>
<dbReference type="Gene3D" id="2.70.40.10">
    <property type="match status" value="2"/>
</dbReference>
<dbReference type="GO" id="GO:0008829">
    <property type="term" value="F:dCTP deaminase activity"/>
    <property type="evidence" value="ECO:0007669"/>
    <property type="project" value="InterPro"/>
</dbReference>
<dbReference type="Proteomes" id="UP000199556">
    <property type="component" value="Unassembled WGS sequence"/>
</dbReference>
<dbReference type="GO" id="GO:0006229">
    <property type="term" value="P:dUTP biosynthetic process"/>
    <property type="evidence" value="ECO:0007669"/>
    <property type="project" value="InterPro"/>
</dbReference>
<proteinExistence type="predicted"/>
<dbReference type="NCBIfam" id="TIGR01445">
    <property type="entry name" value="intein_Nterm"/>
    <property type="match status" value="1"/>
</dbReference>
<dbReference type="InterPro" id="IPR030934">
    <property type="entry name" value="Intein_C"/>
</dbReference>
<dbReference type="InterPro" id="IPR033704">
    <property type="entry name" value="dUTPase_trimeric"/>
</dbReference>
<dbReference type="Gene3D" id="2.170.16.10">
    <property type="entry name" value="Hedgehog/Intein (Hint) domain"/>
    <property type="match status" value="2"/>
</dbReference>
<evidence type="ECO:0000256" key="1">
    <source>
        <dbReference type="ARBA" id="ARBA00022801"/>
    </source>
</evidence>